<protein>
    <submittedName>
        <fullName evidence="2">Acyl carrier protein</fullName>
    </submittedName>
</protein>
<organism evidence="2 3">
    <name type="scientific">Paraburkholderia xenovorans (strain LB400)</name>
    <dbReference type="NCBI Taxonomy" id="266265"/>
    <lineage>
        <taxon>Bacteria</taxon>
        <taxon>Pseudomonadati</taxon>
        <taxon>Pseudomonadota</taxon>
        <taxon>Betaproteobacteria</taxon>
        <taxon>Burkholderiales</taxon>
        <taxon>Burkholderiaceae</taxon>
        <taxon>Paraburkholderia</taxon>
    </lineage>
</organism>
<dbReference type="KEGG" id="bxe:Bxe_A0097"/>
<proteinExistence type="predicted"/>
<evidence type="ECO:0000313" key="2">
    <source>
        <dbReference type="EMBL" id="ABE32834.1"/>
    </source>
</evidence>
<accession>Q13SV5</accession>
<reference evidence="2 3" key="1">
    <citation type="journal article" date="2006" name="Proc. Natl. Acad. Sci. U.S.A.">
        <title>Burkholderia xenovorans LB400 harbors a multi-replicon, 9.73-Mbp genome shaped for versatility.</title>
        <authorList>
            <person name="Chain P.S."/>
            <person name="Denef V.J."/>
            <person name="Konstantinidis K.T."/>
            <person name="Vergez L.M."/>
            <person name="Agullo L."/>
            <person name="Reyes V.L."/>
            <person name="Hauser L."/>
            <person name="Cordova M."/>
            <person name="Gomez L."/>
            <person name="Gonzalez M."/>
            <person name="Land M."/>
            <person name="Lao V."/>
            <person name="Larimer F."/>
            <person name="LiPuma J.J."/>
            <person name="Mahenthiralingam E."/>
            <person name="Malfatti S.A."/>
            <person name="Marx C.J."/>
            <person name="Parnell J.J."/>
            <person name="Ramette A."/>
            <person name="Richardson P."/>
            <person name="Seeger M."/>
            <person name="Smith D."/>
            <person name="Spilker T."/>
            <person name="Sul W.J."/>
            <person name="Tsoi T.V."/>
            <person name="Ulrich L.E."/>
            <person name="Zhulin I.B."/>
            <person name="Tiedje J.M."/>
        </authorList>
    </citation>
    <scope>NUCLEOTIDE SEQUENCE [LARGE SCALE GENOMIC DNA]</scope>
    <source>
        <strain evidence="2 3">LB400</strain>
    </source>
</reference>
<evidence type="ECO:0000313" key="3">
    <source>
        <dbReference type="Proteomes" id="UP000001817"/>
    </source>
</evidence>
<dbReference type="Pfam" id="PF00550">
    <property type="entry name" value="PP-binding"/>
    <property type="match status" value="1"/>
</dbReference>
<dbReference type="SUPFAM" id="SSF47336">
    <property type="entry name" value="ACP-like"/>
    <property type="match status" value="1"/>
</dbReference>
<evidence type="ECO:0000259" key="1">
    <source>
        <dbReference type="Pfam" id="PF00550"/>
    </source>
</evidence>
<dbReference type="InterPro" id="IPR036736">
    <property type="entry name" value="ACP-like_sf"/>
</dbReference>
<feature type="domain" description="Carrier" evidence="1">
    <location>
        <begin position="21"/>
        <end position="81"/>
    </location>
</feature>
<name>Q13SV5_PARXL</name>
<dbReference type="eggNOG" id="COG0236">
    <property type="taxonomic scope" value="Bacteria"/>
</dbReference>
<dbReference type="EMBL" id="CP000270">
    <property type="protein sequence ID" value="ABE32834.1"/>
    <property type="molecule type" value="Genomic_DNA"/>
</dbReference>
<dbReference type="AlphaFoldDB" id="Q13SV5"/>
<dbReference type="Gene3D" id="1.10.1200.10">
    <property type="entry name" value="ACP-like"/>
    <property type="match status" value="1"/>
</dbReference>
<dbReference type="STRING" id="266265.Bxe_A0097"/>
<dbReference type="InterPro" id="IPR009081">
    <property type="entry name" value="PP-bd_ACP"/>
</dbReference>
<sequence length="88" mass="9656">MGRLPRDLLAGVDMENFYEGMAEIFEIDASLITRELDLHEHNWDSLAVVSTIALVDDCFNVMLSGQALNNCNTIADIEALISTAKKAA</sequence>
<dbReference type="Proteomes" id="UP000001817">
    <property type="component" value="Chromosome 1"/>
</dbReference>
<gene>
    <name evidence="2" type="ORF">Bxe_A0097</name>
</gene>
<keyword evidence="3" id="KW-1185">Reference proteome</keyword>